<evidence type="ECO:0008006" key="4">
    <source>
        <dbReference type="Google" id="ProtNLM"/>
    </source>
</evidence>
<dbReference type="Proteomes" id="UP000235145">
    <property type="component" value="Unassembled WGS sequence"/>
</dbReference>
<sequence length="92" mass="11145">MLDVQERFSLEIPKPHMNYWYLINLRIIVFIMMLHSIINGFVRVCMKFIPKNICENLLHVILRYYIWLMKRGMDSLGRIGSLDYMHVAWENV</sequence>
<protein>
    <recommendedName>
        <fullName evidence="4">Transmembrane protein</fullName>
    </recommendedName>
</protein>
<keyword evidence="3" id="KW-1185">Reference proteome</keyword>
<keyword evidence="1" id="KW-0812">Transmembrane</keyword>
<dbReference type="EMBL" id="NBSK02000001">
    <property type="protein sequence ID" value="KAJ0224474.1"/>
    <property type="molecule type" value="Genomic_DNA"/>
</dbReference>
<reference evidence="2 3" key="1">
    <citation type="journal article" date="2017" name="Nat. Commun.">
        <title>Genome assembly with in vitro proximity ligation data and whole-genome triplication in lettuce.</title>
        <authorList>
            <person name="Reyes-Chin-Wo S."/>
            <person name="Wang Z."/>
            <person name="Yang X."/>
            <person name="Kozik A."/>
            <person name="Arikit S."/>
            <person name="Song C."/>
            <person name="Xia L."/>
            <person name="Froenicke L."/>
            <person name="Lavelle D.O."/>
            <person name="Truco M.J."/>
            <person name="Xia R."/>
            <person name="Zhu S."/>
            <person name="Xu C."/>
            <person name="Xu H."/>
            <person name="Xu X."/>
            <person name="Cox K."/>
            <person name="Korf I."/>
            <person name="Meyers B.C."/>
            <person name="Michelmore R.W."/>
        </authorList>
    </citation>
    <scope>NUCLEOTIDE SEQUENCE [LARGE SCALE GENOMIC DNA]</scope>
    <source>
        <strain evidence="3">cv. Salinas</strain>
        <tissue evidence="2">Seedlings</tissue>
    </source>
</reference>
<keyword evidence="1" id="KW-1133">Transmembrane helix</keyword>
<name>A0A9R1WIK7_LACSA</name>
<comment type="caution">
    <text evidence="2">The sequence shown here is derived from an EMBL/GenBank/DDBJ whole genome shotgun (WGS) entry which is preliminary data.</text>
</comment>
<gene>
    <name evidence="2" type="ORF">LSAT_V11C100048660</name>
</gene>
<evidence type="ECO:0000313" key="2">
    <source>
        <dbReference type="EMBL" id="KAJ0224474.1"/>
    </source>
</evidence>
<organism evidence="2 3">
    <name type="scientific">Lactuca sativa</name>
    <name type="common">Garden lettuce</name>
    <dbReference type="NCBI Taxonomy" id="4236"/>
    <lineage>
        <taxon>Eukaryota</taxon>
        <taxon>Viridiplantae</taxon>
        <taxon>Streptophyta</taxon>
        <taxon>Embryophyta</taxon>
        <taxon>Tracheophyta</taxon>
        <taxon>Spermatophyta</taxon>
        <taxon>Magnoliopsida</taxon>
        <taxon>eudicotyledons</taxon>
        <taxon>Gunneridae</taxon>
        <taxon>Pentapetalae</taxon>
        <taxon>asterids</taxon>
        <taxon>campanulids</taxon>
        <taxon>Asterales</taxon>
        <taxon>Asteraceae</taxon>
        <taxon>Cichorioideae</taxon>
        <taxon>Cichorieae</taxon>
        <taxon>Lactucinae</taxon>
        <taxon>Lactuca</taxon>
    </lineage>
</organism>
<evidence type="ECO:0000256" key="1">
    <source>
        <dbReference type="SAM" id="Phobius"/>
    </source>
</evidence>
<feature type="transmembrane region" description="Helical" evidence="1">
    <location>
        <begin position="20"/>
        <end position="42"/>
    </location>
</feature>
<accession>A0A9R1WIK7</accession>
<keyword evidence="1" id="KW-0472">Membrane</keyword>
<proteinExistence type="predicted"/>
<evidence type="ECO:0000313" key="3">
    <source>
        <dbReference type="Proteomes" id="UP000235145"/>
    </source>
</evidence>
<dbReference type="AlphaFoldDB" id="A0A9R1WIK7"/>